<sequence length="53" mass="6147">MFVHEDRAARYDQAEENRLKPSEVSAYGIIPFHGRPKYELAIEYHAAKVINKS</sequence>
<dbReference type="Proteomes" id="UP000660862">
    <property type="component" value="Unassembled WGS sequence"/>
</dbReference>
<dbReference type="EMBL" id="BMER01000001">
    <property type="protein sequence ID" value="GGG74856.1"/>
    <property type="molecule type" value="Genomic_DNA"/>
</dbReference>
<evidence type="ECO:0000313" key="2">
    <source>
        <dbReference type="Proteomes" id="UP000660862"/>
    </source>
</evidence>
<comment type="caution">
    <text evidence="1">The sequence shown here is derived from an EMBL/GenBank/DDBJ whole genome shotgun (WGS) entry which is preliminary data.</text>
</comment>
<accession>A0A917HCZ3</accession>
<gene>
    <name evidence="1" type="ORF">GCM10007415_02990</name>
</gene>
<evidence type="ECO:0000313" key="1">
    <source>
        <dbReference type="EMBL" id="GGG74856.1"/>
    </source>
</evidence>
<reference evidence="1" key="1">
    <citation type="journal article" date="2014" name="Int. J. Syst. Evol. Microbiol.">
        <title>Complete genome sequence of Corynebacterium casei LMG S-19264T (=DSM 44701T), isolated from a smear-ripened cheese.</title>
        <authorList>
            <consortium name="US DOE Joint Genome Institute (JGI-PGF)"/>
            <person name="Walter F."/>
            <person name="Albersmeier A."/>
            <person name="Kalinowski J."/>
            <person name="Ruckert C."/>
        </authorList>
    </citation>
    <scope>NUCLEOTIDE SEQUENCE</scope>
    <source>
        <strain evidence="1">CGMCC 1.12195</strain>
    </source>
</reference>
<protein>
    <submittedName>
        <fullName evidence="1">Uncharacterized protein</fullName>
    </submittedName>
</protein>
<organism evidence="1 2">
    <name type="scientific">Parapedobacter pyrenivorans</name>
    <dbReference type="NCBI Taxonomy" id="1305674"/>
    <lineage>
        <taxon>Bacteria</taxon>
        <taxon>Pseudomonadati</taxon>
        <taxon>Bacteroidota</taxon>
        <taxon>Sphingobacteriia</taxon>
        <taxon>Sphingobacteriales</taxon>
        <taxon>Sphingobacteriaceae</taxon>
        <taxon>Parapedobacter</taxon>
    </lineage>
</organism>
<dbReference type="AlphaFoldDB" id="A0A917HCZ3"/>
<reference evidence="1" key="2">
    <citation type="submission" date="2020-09" db="EMBL/GenBank/DDBJ databases">
        <authorList>
            <person name="Sun Q."/>
            <person name="Zhou Y."/>
        </authorList>
    </citation>
    <scope>NUCLEOTIDE SEQUENCE</scope>
    <source>
        <strain evidence="1">CGMCC 1.12195</strain>
    </source>
</reference>
<keyword evidence="2" id="KW-1185">Reference proteome</keyword>
<name>A0A917HCZ3_9SPHI</name>
<proteinExistence type="predicted"/>